<dbReference type="Gene3D" id="1.10.10.60">
    <property type="entry name" value="Homeodomain-like"/>
    <property type="match status" value="1"/>
</dbReference>
<keyword evidence="3" id="KW-0804">Transcription</keyword>
<name>A0A7W6NZ40_9HYPH</name>
<reference evidence="6 7" key="1">
    <citation type="submission" date="2020-08" db="EMBL/GenBank/DDBJ databases">
        <title>Genomic Encyclopedia of Type Strains, Phase IV (KMG-IV): sequencing the most valuable type-strain genomes for metagenomic binning, comparative biology and taxonomic classification.</title>
        <authorList>
            <person name="Goeker M."/>
        </authorList>
    </citation>
    <scope>NUCLEOTIDE SEQUENCE [LARGE SCALE GENOMIC DNA]</scope>
    <source>
        <strain evidence="6 7">DSM 26385</strain>
    </source>
</reference>
<feature type="transmembrane region" description="Helical" evidence="4">
    <location>
        <begin position="53"/>
        <end position="75"/>
    </location>
</feature>
<organism evidence="6 7">
    <name type="scientific">Allorhizobium borbori</name>
    <dbReference type="NCBI Taxonomy" id="485907"/>
    <lineage>
        <taxon>Bacteria</taxon>
        <taxon>Pseudomonadati</taxon>
        <taxon>Pseudomonadota</taxon>
        <taxon>Alphaproteobacteria</taxon>
        <taxon>Hyphomicrobiales</taxon>
        <taxon>Rhizobiaceae</taxon>
        <taxon>Rhizobium/Agrobacterium group</taxon>
        <taxon>Allorhizobium</taxon>
    </lineage>
</organism>
<feature type="domain" description="HTH araC/xylS-type" evidence="5">
    <location>
        <begin position="229"/>
        <end position="326"/>
    </location>
</feature>
<evidence type="ECO:0000313" key="6">
    <source>
        <dbReference type="EMBL" id="MBB4101839.1"/>
    </source>
</evidence>
<evidence type="ECO:0000256" key="4">
    <source>
        <dbReference type="SAM" id="Phobius"/>
    </source>
</evidence>
<proteinExistence type="predicted"/>
<dbReference type="InterPro" id="IPR018060">
    <property type="entry name" value="HTH_AraC"/>
</dbReference>
<sequence length="333" mass="35805">MIALPIPLVVSLVLGFLLVRALLARQRPRPFLTLLAACTVQGVIVSLSQHYGFTGLLAVQPVTATAIPPLAWVTFQTAAIRTADIRRDAMHVAAPAFTLFCVLLAPQALDFVVPAVFLVYGALMLAALRAGADSLPLTQLDAGDLPMHVWRAIAVALMLSALSDGMIAAALAYGIHWLQPIIVSVFSSLWLLAIGALSLSQSIGEGDAAPAERPGEPSEPDTALMVELQTILETDKLYLDPGMTLARLARRLHVPVKRLSTAVNRASGDNVSRYINGFRIRHACRRLEEGANITASMLDSGFNTKSNFNREFLRVMGQSPSDWLAGQVAKPPE</sequence>
<feature type="transmembrane region" description="Helical" evidence="4">
    <location>
        <begin position="149"/>
        <end position="175"/>
    </location>
</feature>
<evidence type="ECO:0000313" key="7">
    <source>
        <dbReference type="Proteomes" id="UP000584824"/>
    </source>
</evidence>
<dbReference type="PROSITE" id="PS01124">
    <property type="entry name" value="HTH_ARAC_FAMILY_2"/>
    <property type="match status" value="1"/>
</dbReference>
<dbReference type="Proteomes" id="UP000584824">
    <property type="component" value="Unassembled WGS sequence"/>
</dbReference>
<dbReference type="InterPro" id="IPR009057">
    <property type="entry name" value="Homeodomain-like_sf"/>
</dbReference>
<dbReference type="RefSeq" id="WP_183788776.1">
    <property type="nucleotide sequence ID" value="NZ_JACIDU010000001.1"/>
</dbReference>
<feature type="transmembrane region" description="Helical" evidence="4">
    <location>
        <begin position="30"/>
        <end position="47"/>
    </location>
</feature>
<feature type="transmembrane region" description="Helical" evidence="4">
    <location>
        <begin position="181"/>
        <end position="199"/>
    </location>
</feature>
<keyword evidence="4" id="KW-1133">Transmembrane helix</keyword>
<feature type="transmembrane region" description="Helical" evidence="4">
    <location>
        <begin position="6"/>
        <end position="23"/>
    </location>
</feature>
<protein>
    <submittedName>
        <fullName evidence="6">AraC-like DNA-binding protein</fullName>
    </submittedName>
</protein>
<evidence type="ECO:0000256" key="3">
    <source>
        <dbReference type="ARBA" id="ARBA00023163"/>
    </source>
</evidence>
<accession>A0A7W6NZ40</accession>
<keyword evidence="7" id="KW-1185">Reference proteome</keyword>
<keyword evidence="2 6" id="KW-0238">DNA-binding</keyword>
<keyword evidence="1" id="KW-0805">Transcription regulation</keyword>
<keyword evidence="4" id="KW-0812">Transmembrane</keyword>
<gene>
    <name evidence="6" type="ORF">GGQ66_000355</name>
</gene>
<dbReference type="SMART" id="SM00342">
    <property type="entry name" value="HTH_ARAC"/>
    <property type="match status" value="1"/>
</dbReference>
<dbReference type="EMBL" id="JACIDU010000001">
    <property type="protein sequence ID" value="MBB4101839.1"/>
    <property type="molecule type" value="Genomic_DNA"/>
</dbReference>
<comment type="caution">
    <text evidence="6">The sequence shown here is derived from an EMBL/GenBank/DDBJ whole genome shotgun (WGS) entry which is preliminary data.</text>
</comment>
<evidence type="ECO:0000256" key="2">
    <source>
        <dbReference type="ARBA" id="ARBA00023125"/>
    </source>
</evidence>
<dbReference type="GO" id="GO:0003700">
    <property type="term" value="F:DNA-binding transcription factor activity"/>
    <property type="evidence" value="ECO:0007669"/>
    <property type="project" value="InterPro"/>
</dbReference>
<dbReference type="SUPFAM" id="SSF46689">
    <property type="entry name" value="Homeodomain-like"/>
    <property type="match status" value="1"/>
</dbReference>
<dbReference type="AlphaFoldDB" id="A0A7W6NZ40"/>
<keyword evidence="4" id="KW-0472">Membrane</keyword>
<dbReference type="Pfam" id="PF12833">
    <property type="entry name" value="HTH_18"/>
    <property type="match status" value="1"/>
</dbReference>
<evidence type="ECO:0000256" key="1">
    <source>
        <dbReference type="ARBA" id="ARBA00023015"/>
    </source>
</evidence>
<dbReference type="PANTHER" id="PTHR43280:SF29">
    <property type="entry name" value="ARAC-FAMILY TRANSCRIPTIONAL REGULATOR"/>
    <property type="match status" value="1"/>
</dbReference>
<dbReference type="GO" id="GO:0043565">
    <property type="term" value="F:sequence-specific DNA binding"/>
    <property type="evidence" value="ECO:0007669"/>
    <property type="project" value="InterPro"/>
</dbReference>
<evidence type="ECO:0000259" key="5">
    <source>
        <dbReference type="PROSITE" id="PS01124"/>
    </source>
</evidence>
<dbReference type="PANTHER" id="PTHR43280">
    <property type="entry name" value="ARAC-FAMILY TRANSCRIPTIONAL REGULATOR"/>
    <property type="match status" value="1"/>
</dbReference>